<evidence type="ECO:0000313" key="2">
    <source>
        <dbReference type="Proteomes" id="UP000020681"/>
    </source>
</evidence>
<keyword evidence="2" id="KW-1185">Reference proteome</keyword>
<comment type="caution">
    <text evidence="1">The sequence shown here is derived from an EMBL/GenBank/DDBJ whole genome shotgun (WGS) entry which is preliminary data.</text>
</comment>
<reference evidence="1 2" key="1">
    <citation type="submission" date="2014-01" db="EMBL/GenBank/DDBJ databases">
        <authorList>
            <person name="Dobos K."/>
            <person name="Lenaerts A."/>
            <person name="Ordway D."/>
            <person name="DeGroote M.A."/>
            <person name="Parker T."/>
            <person name="Sizemore C."/>
            <person name="Tallon L.J."/>
            <person name="Sadzewicz L.K."/>
            <person name="Sengamalay N."/>
            <person name="Fraser C.M."/>
            <person name="Hine E."/>
            <person name="Shefchek K.A."/>
            <person name="Das S.P."/>
            <person name="Tettelin H."/>
        </authorList>
    </citation>
    <scope>NUCLEOTIDE SEQUENCE [LARGE SCALE GENOMIC DNA]</scope>
    <source>
        <strain evidence="1 2">Harvey</strain>
    </source>
</reference>
<sequence length="46" mass="4376">MSTLAELVAVGPAVTSGVGGSHAVAAISAGAASSTRGQLRLRARLG</sequence>
<dbReference type="EMBL" id="JAOL01000131">
    <property type="protein sequence ID" value="EUA88924.1"/>
    <property type="molecule type" value="Genomic_DNA"/>
</dbReference>
<organism evidence="1 2">
    <name type="scientific">Mycobacterium ulcerans str. Harvey</name>
    <dbReference type="NCBI Taxonomy" id="1299332"/>
    <lineage>
        <taxon>Bacteria</taxon>
        <taxon>Bacillati</taxon>
        <taxon>Actinomycetota</taxon>
        <taxon>Actinomycetes</taxon>
        <taxon>Mycobacteriales</taxon>
        <taxon>Mycobacteriaceae</taxon>
        <taxon>Mycobacterium</taxon>
        <taxon>Mycobacterium ulcerans group</taxon>
    </lineage>
</organism>
<name>A0ABP3ADI3_MYCUL</name>
<dbReference type="Proteomes" id="UP000020681">
    <property type="component" value="Unassembled WGS sequence"/>
</dbReference>
<evidence type="ECO:0000313" key="1">
    <source>
        <dbReference type="EMBL" id="EUA88924.1"/>
    </source>
</evidence>
<proteinExistence type="predicted"/>
<accession>A0ABP3ADI3</accession>
<protein>
    <submittedName>
        <fullName evidence="1">Uncharacterized protein</fullName>
    </submittedName>
</protein>
<gene>
    <name evidence="1" type="ORF">I551_4559</name>
</gene>